<dbReference type="AlphaFoldDB" id="A0A1H2Z0F1"/>
<evidence type="ECO:0000313" key="2">
    <source>
        <dbReference type="EMBL" id="SDX10900.1"/>
    </source>
</evidence>
<organism evidence="2 3">
    <name type="scientific">Nitrosomonas communis</name>
    <dbReference type="NCBI Taxonomy" id="44574"/>
    <lineage>
        <taxon>Bacteria</taxon>
        <taxon>Pseudomonadati</taxon>
        <taxon>Pseudomonadota</taxon>
        <taxon>Betaproteobacteria</taxon>
        <taxon>Nitrosomonadales</taxon>
        <taxon>Nitrosomonadaceae</taxon>
        <taxon>Nitrosomonas</taxon>
    </lineage>
</organism>
<proteinExistence type="predicted"/>
<dbReference type="Proteomes" id="UP000183454">
    <property type="component" value="Unassembled WGS sequence"/>
</dbReference>
<keyword evidence="1" id="KW-1133">Transmembrane helix</keyword>
<dbReference type="EMBL" id="FNNH01000062">
    <property type="protein sequence ID" value="SDX10900.1"/>
    <property type="molecule type" value="Genomic_DNA"/>
</dbReference>
<evidence type="ECO:0000256" key="1">
    <source>
        <dbReference type="SAM" id="Phobius"/>
    </source>
</evidence>
<keyword evidence="1" id="KW-0812">Transmembrane</keyword>
<keyword evidence="1" id="KW-0472">Membrane</keyword>
<sequence length="95" mass="10914">MQIVDFAVLAVALDYFFKFIRVGIKDVSGNWENNLIYRWQCLFLNLKQLAFCLKAEAFALYFAVRDSAISKYANFLIAAIVAYAFSLIDLIPDLF</sequence>
<evidence type="ECO:0000313" key="3">
    <source>
        <dbReference type="Proteomes" id="UP000183454"/>
    </source>
</evidence>
<name>A0A1H2Z0F1_9PROT</name>
<feature type="transmembrane region" description="Helical" evidence="1">
    <location>
        <begin position="72"/>
        <end position="91"/>
    </location>
</feature>
<gene>
    <name evidence="2" type="ORF">SAMN05421882_106212</name>
</gene>
<dbReference type="RefSeq" id="WP_074668105.1">
    <property type="nucleotide sequence ID" value="NZ_FNNH01000062.1"/>
</dbReference>
<protein>
    <submittedName>
        <fullName evidence="2">Uncharacterized protein</fullName>
    </submittedName>
</protein>
<accession>A0A1H2Z0F1</accession>
<reference evidence="2 3" key="1">
    <citation type="submission" date="2016-10" db="EMBL/GenBank/DDBJ databases">
        <authorList>
            <person name="de Groot N.N."/>
        </authorList>
    </citation>
    <scope>NUCLEOTIDE SEQUENCE [LARGE SCALE GENOMIC DNA]</scope>
    <source>
        <strain evidence="2 3">Nm110</strain>
    </source>
</reference>